<proteinExistence type="predicted"/>
<organism evidence="2 3">
    <name type="scientific">Streptomyces macrosporus</name>
    <dbReference type="NCBI Taxonomy" id="44032"/>
    <lineage>
        <taxon>Bacteria</taxon>
        <taxon>Bacillati</taxon>
        <taxon>Actinomycetota</taxon>
        <taxon>Actinomycetes</taxon>
        <taxon>Kitasatosporales</taxon>
        <taxon>Streptomycetaceae</taxon>
        <taxon>Streptomyces</taxon>
    </lineage>
</organism>
<accession>A0ABP5WR42</accession>
<sequence>MGPERRTSPRPADPDPDPEGLKEFNRRREPAPRRPSLRSRGFVRAPTRVVPRLPLPNAHLSSAVTNAIDRMVADDVLTVSGGAVIFDSFQSLSEARCPFRSPVWRALPGGRRGGAPRAPPPHRTKESA</sequence>
<protein>
    <submittedName>
        <fullName evidence="2">Uncharacterized protein</fullName>
    </submittedName>
</protein>
<evidence type="ECO:0000256" key="1">
    <source>
        <dbReference type="SAM" id="MobiDB-lite"/>
    </source>
</evidence>
<evidence type="ECO:0000313" key="3">
    <source>
        <dbReference type="Proteomes" id="UP001501638"/>
    </source>
</evidence>
<dbReference type="Proteomes" id="UP001501638">
    <property type="component" value="Unassembled WGS sequence"/>
</dbReference>
<comment type="caution">
    <text evidence="2">The sequence shown here is derived from an EMBL/GenBank/DDBJ whole genome shotgun (WGS) entry which is preliminary data.</text>
</comment>
<gene>
    <name evidence="2" type="ORF">GCM10010405_13050</name>
</gene>
<feature type="region of interest" description="Disordered" evidence="1">
    <location>
        <begin position="103"/>
        <end position="128"/>
    </location>
</feature>
<keyword evidence="3" id="KW-1185">Reference proteome</keyword>
<dbReference type="EMBL" id="BAAASZ010000010">
    <property type="protein sequence ID" value="GAA2431536.1"/>
    <property type="molecule type" value="Genomic_DNA"/>
</dbReference>
<feature type="region of interest" description="Disordered" evidence="1">
    <location>
        <begin position="1"/>
        <end position="41"/>
    </location>
</feature>
<evidence type="ECO:0000313" key="2">
    <source>
        <dbReference type="EMBL" id="GAA2431536.1"/>
    </source>
</evidence>
<feature type="compositionally biased region" description="Basic and acidic residues" evidence="1">
    <location>
        <begin position="19"/>
        <end position="32"/>
    </location>
</feature>
<reference evidence="3" key="1">
    <citation type="journal article" date="2019" name="Int. J. Syst. Evol. Microbiol.">
        <title>The Global Catalogue of Microorganisms (GCM) 10K type strain sequencing project: providing services to taxonomists for standard genome sequencing and annotation.</title>
        <authorList>
            <consortium name="The Broad Institute Genomics Platform"/>
            <consortium name="The Broad Institute Genome Sequencing Center for Infectious Disease"/>
            <person name="Wu L."/>
            <person name="Ma J."/>
        </authorList>
    </citation>
    <scope>NUCLEOTIDE SEQUENCE [LARGE SCALE GENOMIC DNA]</scope>
    <source>
        <strain evidence="3">JCM 6305</strain>
    </source>
</reference>
<name>A0ABP5WR42_9ACTN</name>